<evidence type="ECO:0000313" key="1">
    <source>
        <dbReference type="EMBL" id="THU43828.1"/>
    </source>
</evidence>
<dbReference type="EMBL" id="PYDT01000011">
    <property type="protein sequence ID" value="THU43828.1"/>
    <property type="molecule type" value="Genomic_DNA"/>
</dbReference>
<accession>A0A4S8I7C0</accession>
<dbReference type="AlphaFoldDB" id="A0A4S8I7C0"/>
<evidence type="ECO:0000313" key="2">
    <source>
        <dbReference type="Proteomes" id="UP000317650"/>
    </source>
</evidence>
<reference evidence="1 2" key="1">
    <citation type="journal article" date="2019" name="Nat. Plants">
        <title>Genome sequencing of Musa balbisiana reveals subgenome evolution and function divergence in polyploid bananas.</title>
        <authorList>
            <person name="Yao X."/>
        </authorList>
    </citation>
    <scope>NUCLEOTIDE SEQUENCE [LARGE SCALE GENOMIC DNA]</scope>
    <source>
        <strain evidence="2">cv. DH-PKW</strain>
        <tissue evidence="1">Leaves</tissue>
    </source>
</reference>
<sequence>MSHSTSNLEEGTPIEFQETDPLRRSTLSLESVRSSVLGVSLPFHSHPLSLYSRPKQFPQLLKRSSLNSAIISTTADHPLISPLRKVEVRSIFCAPSQKFKILTIPNILALRKLYKPNFTKKHVNHKVCAKLRFDRFFVHHLKNSKY</sequence>
<organism evidence="1 2">
    <name type="scientific">Musa balbisiana</name>
    <name type="common">Banana</name>
    <dbReference type="NCBI Taxonomy" id="52838"/>
    <lineage>
        <taxon>Eukaryota</taxon>
        <taxon>Viridiplantae</taxon>
        <taxon>Streptophyta</taxon>
        <taxon>Embryophyta</taxon>
        <taxon>Tracheophyta</taxon>
        <taxon>Spermatophyta</taxon>
        <taxon>Magnoliopsida</taxon>
        <taxon>Liliopsida</taxon>
        <taxon>Zingiberales</taxon>
        <taxon>Musaceae</taxon>
        <taxon>Musa</taxon>
    </lineage>
</organism>
<dbReference type="Proteomes" id="UP000317650">
    <property type="component" value="Chromosome 2"/>
</dbReference>
<proteinExistence type="predicted"/>
<name>A0A4S8I7C0_MUSBA</name>
<comment type="caution">
    <text evidence="1">The sequence shown here is derived from an EMBL/GenBank/DDBJ whole genome shotgun (WGS) entry which is preliminary data.</text>
</comment>
<protein>
    <submittedName>
        <fullName evidence="1">Uncharacterized protein</fullName>
    </submittedName>
</protein>
<gene>
    <name evidence="1" type="ORF">C4D60_Mb02t00910</name>
</gene>
<keyword evidence="2" id="KW-1185">Reference proteome</keyword>